<proteinExistence type="predicted"/>
<evidence type="ECO:0000256" key="5">
    <source>
        <dbReference type="PROSITE-ProRule" id="PRU10141"/>
    </source>
</evidence>
<evidence type="ECO:0000313" key="8">
    <source>
        <dbReference type="Proteomes" id="UP000593892"/>
    </source>
</evidence>
<keyword evidence="2 5" id="KW-0547">Nucleotide-binding</keyword>
<gene>
    <name evidence="7" type="ORF">IRI77_29215</name>
</gene>
<dbReference type="Gene3D" id="1.10.510.10">
    <property type="entry name" value="Transferase(Phosphotransferase) domain 1"/>
    <property type="match status" value="1"/>
</dbReference>
<dbReference type="SMART" id="SM00220">
    <property type="entry name" value="S_TKc"/>
    <property type="match status" value="1"/>
</dbReference>
<dbReference type="KEGG" id="pfer:IRI77_29215"/>
<dbReference type="InterPro" id="IPR011009">
    <property type="entry name" value="Kinase-like_dom_sf"/>
</dbReference>
<dbReference type="PROSITE" id="PS00108">
    <property type="entry name" value="PROTEIN_KINASE_ST"/>
    <property type="match status" value="1"/>
</dbReference>
<reference evidence="7 8" key="1">
    <citation type="submission" date="2020-10" db="EMBL/GenBank/DDBJ databases">
        <title>Complete genome sequence of Paludibaculum fermentans P105T, a facultatively anaerobic acidobacterium capable of dissimilatory Fe(III) reduction.</title>
        <authorList>
            <person name="Dedysh S.N."/>
            <person name="Beletsky A.V."/>
            <person name="Kulichevskaya I.S."/>
            <person name="Mardanov A.V."/>
            <person name="Ravin N.V."/>
        </authorList>
    </citation>
    <scope>NUCLEOTIDE SEQUENCE [LARGE SCALE GENOMIC DNA]</scope>
    <source>
        <strain evidence="7 8">P105</strain>
    </source>
</reference>
<organism evidence="7 8">
    <name type="scientific">Paludibaculum fermentans</name>
    <dbReference type="NCBI Taxonomy" id="1473598"/>
    <lineage>
        <taxon>Bacteria</taxon>
        <taxon>Pseudomonadati</taxon>
        <taxon>Acidobacteriota</taxon>
        <taxon>Terriglobia</taxon>
        <taxon>Bryobacterales</taxon>
        <taxon>Bryobacteraceae</taxon>
        <taxon>Paludibaculum</taxon>
    </lineage>
</organism>
<feature type="binding site" evidence="5">
    <location>
        <position position="106"/>
    </location>
    <ligand>
        <name>ATP</name>
        <dbReference type="ChEBI" id="CHEBI:30616"/>
    </ligand>
</feature>
<dbReference type="PANTHER" id="PTHR43289:SF34">
    <property type="entry name" value="SERINE_THREONINE-PROTEIN KINASE YBDM-RELATED"/>
    <property type="match status" value="1"/>
</dbReference>
<dbReference type="EMBL" id="CP063849">
    <property type="protein sequence ID" value="QOY86829.1"/>
    <property type="molecule type" value="Genomic_DNA"/>
</dbReference>
<dbReference type="PANTHER" id="PTHR43289">
    <property type="entry name" value="MITOGEN-ACTIVATED PROTEIN KINASE KINASE KINASE 20-RELATED"/>
    <property type="match status" value="1"/>
</dbReference>
<keyword evidence="3" id="KW-0418">Kinase</keyword>
<evidence type="ECO:0000256" key="2">
    <source>
        <dbReference type="ARBA" id="ARBA00022741"/>
    </source>
</evidence>
<evidence type="ECO:0000259" key="6">
    <source>
        <dbReference type="PROSITE" id="PS50011"/>
    </source>
</evidence>
<evidence type="ECO:0000313" key="7">
    <source>
        <dbReference type="EMBL" id="QOY86829.1"/>
    </source>
</evidence>
<dbReference type="Pfam" id="PF07676">
    <property type="entry name" value="PD40"/>
    <property type="match status" value="6"/>
</dbReference>
<dbReference type="Gene3D" id="2.120.10.30">
    <property type="entry name" value="TolB, C-terminal domain"/>
    <property type="match status" value="3"/>
</dbReference>
<evidence type="ECO:0000256" key="3">
    <source>
        <dbReference type="ARBA" id="ARBA00022777"/>
    </source>
</evidence>
<keyword evidence="4 5" id="KW-0067">ATP-binding</keyword>
<sequence>MTDEEWKQTWAVYEAACQLPAPKRPEFVRASLSAGVARDKAFELLADLDADEAPAAPLVQPAAEIAGRRAGKALGRFQLLSLIGRGGMGEVYRAFDPDLNRFVAVKCMAPTSLGAGAVESLIREARAASALNHPGIVTVHEVIRTGDTVAIVMEQVEGHALRTLCGQPQPVERVMSWGQQIAAALAGSHAGGIVHRDIKPENLILRNDGFVKVLDFGLAARRTNAVASDQARPAGTLRYMSPEQARGASITPATDIFSLGIVLYELSAGIHPFAAEALASNSTLAVPGAIAAAEFRGPIVNGRALPEEFEGLLTAMLEGEPAARPSALEVSTLLSAMIETRRAAALPTNRFRTRRLVVTAAVLLGSLGAGLWLWQSVRTAMRVSPQLRAVQGTLLTGSAGREGSAIFSPDSQAIAYAWDGGEGGKRDIYVKRLAGGDPVRITHSPQDEWNPSWSPDGRRIVFLRQGAGLYQVVVVPAVGGSEQVAGTIEQSMTNLSDRLTWPGDADEVVVSDDVRGLRLGMCLFAIQLRTGQRRQLSQTGTDSADVAPRASPDRRWIAFIRVRRSEDEIRIVPAGGGDSRVVAKGAGIRAFAWKGSGAILYGTGSAGFKEPWMADIVSGGAARTAYALETGISEVDISPDGTRLAYVKKVRDSNIWQVFAGGAPSRRVAISTRADEDASYSPDGQKIAFSSDRSGQFEIWTASAKGANPRRLTALGGYSASPAWSPDSRRVAFDSTAGGLSQVWVVGEDESRPVALTRGMEGIVPSWSHDGQWIYFSSRTTGRNELWRVAAAGGTPVQLSRDGGFESRESTDGRYLYHSKPGTNGIWRMSLSDPGTSAKVADFDAAVQFRCWDATAAGLIIASPGDRPVLRLFPPSGGPGTAIARLTQELPRFGRCLSAHPDGRSFLYSVDDVDHQEIYLADTP</sequence>
<dbReference type="Pfam" id="PF00069">
    <property type="entry name" value="Pkinase"/>
    <property type="match status" value="1"/>
</dbReference>
<dbReference type="GO" id="GO:0005524">
    <property type="term" value="F:ATP binding"/>
    <property type="evidence" value="ECO:0007669"/>
    <property type="project" value="UniProtKB-UniRule"/>
</dbReference>
<dbReference type="Proteomes" id="UP000593892">
    <property type="component" value="Chromosome"/>
</dbReference>
<evidence type="ECO:0000256" key="1">
    <source>
        <dbReference type="ARBA" id="ARBA00022679"/>
    </source>
</evidence>
<dbReference type="InterPro" id="IPR000719">
    <property type="entry name" value="Prot_kinase_dom"/>
</dbReference>
<dbReference type="InterPro" id="IPR011659">
    <property type="entry name" value="WD40"/>
</dbReference>
<dbReference type="InterPro" id="IPR008271">
    <property type="entry name" value="Ser/Thr_kinase_AS"/>
</dbReference>
<dbReference type="CDD" id="cd14014">
    <property type="entry name" value="STKc_PknB_like"/>
    <property type="match status" value="1"/>
</dbReference>
<dbReference type="SUPFAM" id="SSF82171">
    <property type="entry name" value="DPP6 N-terminal domain-like"/>
    <property type="match status" value="3"/>
</dbReference>
<evidence type="ECO:0000256" key="4">
    <source>
        <dbReference type="ARBA" id="ARBA00022840"/>
    </source>
</evidence>
<accession>A0A7S7SJ51</accession>
<dbReference type="PROSITE" id="PS50011">
    <property type="entry name" value="PROTEIN_KINASE_DOM"/>
    <property type="match status" value="1"/>
</dbReference>
<dbReference type="SUPFAM" id="SSF56112">
    <property type="entry name" value="Protein kinase-like (PK-like)"/>
    <property type="match status" value="1"/>
</dbReference>
<dbReference type="AlphaFoldDB" id="A0A7S7SJ51"/>
<dbReference type="InterPro" id="IPR017441">
    <property type="entry name" value="Protein_kinase_ATP_BS"/>
</dbReference>
<keyword evidence="1" id="KW-0808">Transferase</keyword>
<protein>
    <submittedName>
        <fullName evidence="7">PD40 domain-containing protein</fullName>
    </submittedName>
</protein>
<keyword evidence="8" id="KW-1185">Reference proteome</keyword>
<dbReference type="PROSITE" id="PS00107">
    <property type="entry name" value="PROTEIN_KINASE_ATP"/>
    <property type="match status" value="1"/>
</dbReference>
<dbReference type="InterPro" id="IPR011042">
    <property type="entry name" value="6-blade_b-propeller_TolB-like"/>
</dbReference>
<dbReference type="GO" id="GO:0004674">
    <property type="term" value="F:protein serine/threonine kinase activity"/>
    <property type="evidence" value="ECO:0007669"/>
    <property type="project" value="TreeGrafter"/>
</dbReference>
<dbReference type="RefSeq" id="WP_194448498.1">
    <property type="nucleotide sequence ID" value="NZ_CP063849.1"/>
</dbReference>
<feature type="domain" description="Protein kinase" evidence="6">
    <location>
        <begin position="77"/>
        <end position="338"/>
    </location>
</feature>
<dbReference type="Gene3D" id="3.30.200.20">
    <property type="entry name" value="Phosphorylase Kinase, domain 1"/>
    <property type="match status" value="1"/>
</dbReference>
<name>A0A7S7SJ51_PALFE</name>